<name>A0A9W6LUC9_9HYPH</name>
<feature type="transmembrane region" description="Helical" evidence="1">
    <location>
        <begin position="304"/>
        <end position="325"/>
    </location>
</feature>
<comment type="caution">
    <text evidence="2">The sequence shown here is derived from an EMBL/GenBank/DDBJ whole genome shotgun (WGS) entry which is preliminary data.</text>
</comment>
<feature type="transmembrane region" description="Helical" evidence="1">
    <location>
        <begin position="237"/>
        <end position="259"/>
    </location>
</feature>
<keyword evidence="3" id="KW-1185">Reference proteome</keyword>
<feature type="transmembrane region" description="Helical" evidence="1">
    <location>
        <begin position="6"/>
        <end position="23"/>
    </location>
</feature>
<feature type="transmembrane region" description="Helical" evidence="1">
    <location>
        <begin position="280"/>
        <end position="298"/>
    </location>
</feature>
<evidence type="ECO:0000313" key="2">
    <source>
        <dbReference type="EMBL" id="GLI95675.1"/>
    </source>
</evidence>
<dbReference type="InterPro" id="IPR010266">
    <property type="entry name" value="NnrS"/>
</dbReference>
<evidence type="ECO:0000313" key="3">
    <source>
        <dbReference type="Proteomes" id="UP001144323"/>
    </source>
</evidence>
<feature type="transmembrane region" description="Helical" evidence="1">
    <location>
        <begin position="84"/>
        <end position="100"/>
    </location>
</feature>
<protein>
    <submittedName>
        <fullName evidence="2">Short-chain dehydrogenase</fullName>
    </submittedName>
</protein>
<feature type="transmembrane region" description="Helical" evidence="1">
    <location>
        <begin position="211"/>
        <end position="231"/>
    </location>
</feature>
<sequence length="341" mass="35517">MAFGYGGAVVAGFLLTAIPNWTGRLPLQGAPLGALVALWFCGRLAILFSGAIGLKASAIIDLAFPAAFLTVVAREIFTGRNWRNLPMIGALASLLVGNALTHGDALGFASPGDVGNRLGVATLLMLVSLIGGRIVPSFTHNWLVKQDPNSPTPAQFDSVDRTALVATAVALLTWAFAPESPLTPWLELAASGALAARLARWRGEKTFAEPLLWILHLGYAWLSVGLLLLGLNGLAPLLPPTAALHALTVGAIGTMTLAVMTRASLGHTGRALIAGKRTTAIYAMITIAALLRLLAPVLGPHYSLALSLSAVAWCGAFGGFALFYFKALTHPRVGPEGAPPI</sequence>
<dbReference type="Pfam" id="PF05940">
    <property type="entry name" value="NnrS"/>
    <property type="match status" value="1"/>
</dbReference>
<reference evidence="2" key="1">
    <citation type="journal article" date="2023" name="Int. J. Syst. Evol. Microbiol.">
        <title>Methylocystis iwaonis sp. nov., a type II methane-oxidizing bacterium from surface soil of a rice paddy field in Japan, and emended description of the genus Methylocystis (ex Whittenbury et al. 1970) Bowman et al. 1993.</title>
        <authorList>
            <person name="Kaise H."/>
            <person name="Sawadogo J.B."/>
            <person name="Alam M.S."/>
            <person name="Ueno C."/>
            <person name="Dianou D."/>
            <person name="Shinjo R."/>
            <person name="Asakawa S."/>
        </authorList>
    </citation>
    <scope>NUCLEOTIDE SEQUENCE</scope>
    <source>
        <strain evidence="2">LMG27198</strain>
    </source>
</reference>
<keyword evidence="1" id="KW-1133">Transmembrane helix</keyword>
<proteinExistence type="predicted"/>
<accession>A0A9W6LUC9</accession>
<organism evidence="2 3">
    <name type="scientific">Methylocystis echinoides</name>
    <dbReference type="NCBI Taxonomy" id="29468"/>
    <lineage>
        <taxon>Bacteria</taxon>
        <taxon>Pseudomonadati</taxon>
        <taxon>Pseudomonadota</taxon>
        <taxon>Alphaproteobacteria</taxon>
        <taxon>Hyphomicrobiales</taxon>
        <taxon>Methylocystaceae</taxon>
        <taxon>Methylocystis</taxon>
    </lineage>
</organism>
<feature type="transmembrane region" description="Helical" evidence="1">
    <location>
        <begin position="120"/>
        <end position="138"/>
    </location>
</feature>
<keyword evidence="1" id="KW-0812">Transmembrane</keyword>
<keyword evidence="1" id="KW-0472">Membrane</keyword>
<evidence type="ECO:0000256" key="1">
    <source>
        <dbReference type="SAM" id="Phobius"/>
    </source>
</evidence>
<dbReference type="EMBL" id="BSEC01000004">
    <property type="protein sequence ID" value="GLI95675.1"/>
    <property type="molecule type" value="Genomic_DNA"/>
</dbReference>
<dbReference type="AlphaFoldDB" id="A0A9W6LUC9"/>
<feature type="transmembrane region" description="Helical" evidence="1">
    <location>
        <begin position="30"/>
        <end position="52"/>
    </location>
</feature>
<dbReference type="Proteomes" id="UP001144323">
    <property type="component" value="Unassembled WGS sequence"/>
</dbReference>
<gene>
    <name evidence="2" type="ORF">LMG27198_46670</name>
</gene>